<dbReference type="EMBL" id="FIHM01000017">
    <property type="protein sequence ID" value="CYV29520.1"/>
    <property type="molecule type" value="Genomic_DNA"/>
</dbReference>
<accession>A0A0Z8I5V8</accession>
<evidence type="ECO:0000313" key="5">
    <source>
        <dbReference type="Proteomes" id="UP000074850"/>
    </source>
</evidence>
<protein>
    <submittedName>
        <fullName evidence="2">Uncharacterized protein</fullName>
    </submittedName>
</protein>
<dbReference type="Proteomes" id="UP000071765">
    <property type="component" value="Unassembled WGS sequence"/>
</dbReference>
<evidence type="ECO:0000313" key="4">
    <source>
        <dbReference type="Proteomes" id="UP000071765"/>
    </source>
</evidence>
<dbReference type="EMBL" id="FIIN01000020">
    <property type="protein sequence ID" value="CYW25946.1"/>
    <property type="molecule type" value="Genomic_DNA"/>
</dbReference>
<feature type="transmembrane region" description="Helical" evidence="1">
    <location>
        <begin position="20"/>
        <end position="40"/>
    </location>
</feature>
<sequence>MHSRKVARQKEKELKRSELINLTIAVVTLIDVVVELIQLFC</sequence>
<gene>
    <name evidence="2" type="ORF">ERS132426_00991</name>
    <name evidence="3" type="ORF">ERS132452_02116</name>
</gene>
<dbReference type="Proteomes" id="UP000074850">
    <property type="component" value="Unassembled WGS sequence"/>
</dbReference>
<dbReference type="RefSeq" id="WP_261307408.1">
    <property type="nucleotide sequence ID" value="NZ_CEDG01000043.1"/>
</dbReference>
<keyword evidence="1" id="KW-1133">Transmembrane helix</keyword>
<evidence type="ECO:0000313" key="2">
    <source>
        <dbReference type="EMBL" id="CYV29520.1"/>
    </source>
</evidence>
<name>A0A0Z8I5V8_STRSU</name>
<keyword evidence="1" id="KW-0472">Membrane</keyword>
<evidence type="ECO:0000313" key="3">
    <source>
        <dbReference type="EMBL" id="CYW25946.1"/>
    </source>
</evidence>
<keyword evidence="1" id="KW-0812">Transmembrane</keyword>
<dbReference type="AlphaFoldDB" id="A0A0Z8I5V8"/>
<reference evidence="4 5" key="1">
    <citation type="submission" date="2016-02" db="EMBL/GenBank/DDBJ databases">
        <authorList>
            <consortium name="Pathogen Informatics"/>
        </authorList>
    </citation>
    <scope>NUCLEOTIDE SEQUENCE [LARGE SCALE GENOMIC DNA]</scope>
    <source>
        <strain evidence="2 5">LSS64</strain>
        <strain evidence="3 4">LSS90</strain>
    </source>
</reference>
<organism evidence="2 5">
    <name type="scientific">Streptococcus suis</name>
    <dbReference type="NCBI Taxonomy" id="1307"/>
    <lineage>
        <taxon>Bacteria</taxon>
        <taxon>Bacillati</taxon>
        <taxon>Bacillota</taxon>
        <taxon>Bacilli</taxon>
        <taxon>Lactobacillales</taxon>
        <taxon>Streptococcaceae</taxon>
        <taxon>Streptococcus</taxon>
    </lineage>
</organism>
<evidence type="ECO:0000256" key="1">
    <source>
        <dbReference type="SAM" id="Phobius"/>
    </source>
</evidence>
<proteinExistence type="predicted"/>